<dbReference type="SUPFAM" id="SSF46689">
    <property type="entry name" value="Homeodomain-like"/>
    <property type="match status" value="1"/>
</dbReference>
<sequence length="191" mass="19795">MTGSGGDRVNPRRRAILEAAGQQFAVAGYDRTSTASICRAAGVSSGTFFHHFPTKLDVLVGVLDAGRDATTRRLAALEERGSGLTAVLAHAADTEAEAGDPAYSGLVLAVAAVEQDPRVAAALHAETDLVHGFLVRQLEIAGRRSELRTGVAAPEVLARRVRWLLDGAAADALTAPPGPGEVVEAVRALLA</sequence>
<reference evidence="6 7" key="1">
    <citation type="submission" date="2024-07" db="EMBL/GenBank/DDBJ databases">
        <authorList>
            <person name="Thanompreechachai J."/>
            <person name="Duangmal K."/>
        </authorList>
    </citation>
    <scope>NUCLEOTIDE SEQUENCE [LARGE SCALE GENOMIC DNA]</scope>
    <source>
        <strain evidence="6 7">KCTC 19886</strain>
    </source>
</reference>
<dbReference type="SUPFAM" id="SSF48498">
    <property type="entry name" value="Tetracyclin repressor-like, C-terminal domain"/>
    <property type="match status" value="1"/>
</dbReference>
<feature type="domain" description="HTH tetR-type" evidence="5">
    <location>
        <begin position="10"/>
        <end position="70"/>
    </location>
</feature>
<evidence type="ECO:0000256" key="4">
    <source>
        <dbReference type="PROSITE-ProRule" id="PRU00335"/>
    </source>
</evidence>
<organism evidence="6 7">
    <name type="scientific">Kineococcus endophyticus</name>
    <dbReference type="NCBI Taxonomy" id="1181883"/>
    <lineage>
        <taxon>Bacteria</taxon>
        <taxon>Bacillati</taxon>
        <taxon>Actinomycetota</taxon>
        <taxon>Actinomycetes</taxon>
        <taxon>Kineosporiales</taxon>
        <taxon>Kineosporiaceae</taxon>
        <taxon>Kineococcus</taxon>
    </lineage>
</organism>
<evidence type="ECO:0000313" key="6">
    <source>
        <dbReference type="EMBL" id="MEW9265223.1"/>
    </source>
</evidence>
<evidence type="ECO:0000313" key="7">
    <source>
        <dbReference type="Proteomes" id="UP001555826"/>
    </source>
</evidence>
<dbReference type="PROSITE" id="PS01081">
    <property type="entry name" value="HTH_TETR_1"/>
    <property type="match status" value="1"/>
</dbReference>
<proteinExistence type="predicted"/>
<keyword evidence="7" id="KW-1185">Reference proteome</keyword>
<dbReference type="Pfam" id="PF00440">
    <property type="entry name" value="TetR_N"/>
    <property type="match status" value="1"/>
</dbReference>
<accession>A0ABV3P743</accession>
<evidence type="ECO:0000256" key="2">
    <source>
        <dbReference type="ARBA" id="ARBA00023125"/>
    </source>
</evidence>
<dbReference type="RefSeq" id="WP_367638185.1">
    <property type="nucleotide sequence ID" value="NZ_JBFNQN010000006.1"/>
</dbReference>
<dbReference type="Gene3D" id="1.10.357.10">
    <property type="entry name" value="Tetracycline Repressor, domain 2"/>
    <property type="match status" value="1"/>
</dbReference>
<name>A0ABV3P743_9ACTN</name>
<dbReference type="Proteomes" id="UP001555826">
    <property type="component" value="Unassembled WGS sequence"/>
</dbReference>
<dbReference type="InterPro" id="IPR009057">
    <property type="entry name" value="Homeodomain-like_sf"/>
</dbReference>
<comment type="caution">
    <text evidence="6">The sequence shown here is derived from an EMBL/GenBank/DDBJ whole genome shotgun (WGS) entry which is preliminary data.</text>
</comment>
<dbReference type="InterPro" id="IPR023772">
    <property type="entry name" value="DNA-bd_HTH_TetR-type_CS"/>
</dbReference>
<dbReference type="InterPro" id="IPR036271">
    <property type="entry name" value="Tet_transcr_reg_TetR-rel_C_sf"/>
</dbReference>
<dbReference type="PROSITE" id="PS50977">
    <property type="entry name" value="HTH_TETR_2"/>
    <property type="match status" value="1"/>
</dbReference>
<dbReference type="EMBL" id="JBFNQN010000006">
    <property type="protein sequence ID" value="MEW9265223.1"/>
    <property type="molecule type" value="Genomic_DNA"/>
</dbReference>
<dbReference type="PANTHER" id="PTHR30055">
    <property type="entry name" value="HTH-TYPE TRANSCRIPTIONAL REGULATOR RUTR"/>
    <property type="match status" value="1"/>
</dbReference>
<feature type="DNA-binding region" description="H-T-H motif" evidence="4">
    <location>
        <begin position="33"/>
        <end position="52"/>
    </location>
</feature>
<evidence type="ECO:0000256" key="1">
    <source>
        <dbReference type="ARBA" id="ARBA00023015"/>
    </source>
</evidence>
<protein>
    <submittedName>
        <fullName evidence="6">TetR/AcrR family transcriptional regulator</fullName>
    </submittedName>
</protein>
<keyword evidence="2 4" id="KW-0238">DNA-binding</keyword>
<dbReference type="PRINTS" id="PR00455">
    <property type="entry name" value="HTHTETR"/>
</dbReference>
<evidence type="ECO:0000259" key="5">
    <source>
        <dbReference type="PROSITE" id="PS50977"/>
    </source>
</evidence>
<dbReference type="InterPro" id="IPR001647">
    <property type="entry name" value="HTH_TetR"/>
</dbReference>
<keyword evidence="1" id="KW-0805">Transcription regulation</keyword>
<dbReference type="InterPro" id="IPR050109">
    <property type="entry name" value="HTH-type_TetR-like_transc_reg"/>
</dbReference>
<dbReference type="PANTHER" id="PTHR30055:SF234">
    <property type="entry name" value="HTH-TYPE TRANSCRIPTIONAL REGULATOR BETI"/>
    <property type="match status" value="1"/>
</dbReference>
<evidence type="ECO:0000256" key="3">
    <source>
        <dbReference type="ARBA" id="ARBA00023163"/>
    </source>
</evidence>
<gene>
    <name evidence="6" type="ORF">AB1207_10740</name>
</gene>
<keyword evidence="3" id="KW-0804">Transcription</keyword>